<dbReference type="RefSeq" id="WP_142529528.1">
    <property type="nucleotide sequence ID" value="NZ_CBCSJO010000009.1"/>
</dbReference>
<organism evidence="1 2">
    <name type="scientific">Pedobacter westerhofensis</name>
    <dbReference type="NCBI Taxonomy" id="425512"/>
    <lineage>
        <taxon>Bacteria</taxon>
        <taxon>Pseudomonadati</taxon>
        <taxon>Bacteroidota</taxon>
        <taxon>Sphingobacteriia</taxon>
        <taxon>Sphingobacteriales</taxon>
        <taxon>Sphingobacteriaceae</taxon>
        <taxon>Pedobacter</taxon>
    </lineage>
</organism>
<protein>
    <submittedName>
        <fullName evidence="1">Uncharacterized protein</fullName>
    </submittedName>
</protein>
<evidence type="ECO:0000313" key="1">
    <source>
        <dbReference type="EMBL" id="SMO87088.1"/>
    </source>
</evidence>
<gene>
    <name evidence="1" type="ORF">SAMN06265348_109106</name>
</gene>
<dbReference type="AlphaFoldDB" id="A0A521ET03"/>
<accession>A0A521ET03</accession>
<dbReference type="Proteomes" id="UP000320300">
    <property type="component" value="Unassembled WGS sequence"/>
</dbReference>
<sequence length="111" mass="12742">MENHKSFKFVSESARVQTPSTLSKLVTAIQDFFSVTPASSNELIPVRSVYRNEMNRTTRQEALINMLNHGKHYDHADLILNEAEEWELDYDLLNPSKVAVYGKSVWINAED</sequence>
<keyword evidence="2" id="KW-1185">Reference proteome</keyword>
<name>A0A521ET03_9SPHI</name>
<dbReference type="EMBL" id="FXTN01000009">
    <property type="protein sequence ID" value="SMO87088.1"/>
    <property type="molecule type" value="Genomic_DNA"/>
</dbReference>
<reference evidence="1 2" key="1">
    <citation type="submission" date="2017-05" db="EMBL/GenBank/DDBJ databases">
        <authorList>
            <person name="Varghese N."/>
            <person name="Submissions S."/>
        </authorList>
    </citation>
    <scope>NUCLEOTIDE SEQUENCE [LARGE SCALE GENOMIC DNA]</scope>
    <source>
        <strain evidence="1 2">DSM 19036</strain>
    </source>
</reference>
<proteinExistence type="predicted"/>
<evidence type="ECO:0000313" key="2">
    <source>
        <dbReference type="Proteomes" id="UP000320300"/>
    </source>
</evidence>